<feature type="region of interest" description="Disordered" evidence="1">
    <location>
        <begin position="217"/>
        <end position="276"/>
    </location>
</feature>
<dbReference type="EMBL" id="JBEFKJ010000030">
    <property type="protein sequence ID" value="KAL2038682.1"/>
    <property type="molecule type" value="Genomic_DNA"/>
</dbReference>
<feature type="region of interest" description="Disordered" evidence="1">
    <location>
        <begin position="42"/>
        <end position="89"/>
    </location>
</feature>
<feature type="compositionally biased region" description="Polar residues" evidence="1">
    <location>
        <begin position="1"/>
        <end position="24"/>
    </location>
</feature>
<evidence type="ECO:0000313" key="3">
    <source>
        <dbReference type="Proteomes" id="UP001590950"/>
    </source>
</evidence>
<sequence length="328" mass="36471">MTSTRWKPSWTTKSPTENQDTWSSGRGGLMTTISGCGKATWCTRPRCSKSSSKGKRQKANGTRSKIDHVSCQKAAQKTKTPKPPTHPTLNAHNLNAKTLNAKTHMLPNQNPRSVVLLVCHEGRQPILCILSGAPKEGRKTIAYLKTSHIHEILQRLRDLVQHDAGKEGGRNRTNPLGSREEPRMTEGIGERALEGHQLSRVALWWATLSLAVKRWASRRRREAGTEATQRALRCAQRRHRVGPAGGGEQTRPLSTSQQGRTDKGKRHMDAQAGAERYACNKGRDTAGFERNGRAEPTLLTGCCKMSESSRPILRTYARQNDHQRLVEA</sequence>
<reference evidence="2 3" key="1">
    <citation type="submission" date="2024-09" db="EMBL/GenBank/DDBJ databases">
        <title>Rethinking Asexuality: The Enigmatic Case of Functional Sexual Genes in Lepraria (Stereocaulaceae).</title>
        <authorList>
            <person name="Doellman M."/>
            <person name="Sun Y."/>
            <person name="Barcenas-Pena A."/>
            <person name="Lumbsch H.T."/>
            <person name="Grewe F."/>
        </authorList>
    </citation>
    <scope>NUCLEOTIDE SEQUENCE [LARGE SCALE GENOMIC DNA]</scope>
    <source>
        <strain evidence="2 3">Mercado 3170</strain>
    </source>
</reference>
<comment type="caution">
    <text evidence="2">The sequence shown here is derived from an EMBL/GenBank/DDBJ whole genome shotgun (WGS) entry which is preliminary data.</text>
</comment>
<gene>
    <name evidence="2" type="ORF">N7G274_008440</name>
</gene>
<feature type="region of interest" description="Disordered" evidence="1">
    <location>
        <begin position="1"/>
        <end position="29"/>
    </location>
</feature>
<proteinExistence type="predicted"/>
<keyword evidence="3" id="KW-1185">Reference proteome</keyword>
<evidence type="ECO:0000313" key="2">
    <source>
        <dbReference type="EMBL" id="KAL2038682.1"/>
    </source>
</evidence>
<name>A0ABR3ZYA0_9LECA</name>
<evidence type="ECO:0000256" key="1">
    <source>
        <dbReference type="SAM" id="MobiDB-lite"/>
    </source>
</evidence>
<organism evidence="2 3">
    <name type="scientific">Stereocaulon virgatum</name>
    <dbReference type="NCBI Taxonomy" id="373712"/>
    <lineage>
        <taxon>Eukaryota</taxon>
        <taxon>Fungi</taxon>
        <taxon>Dikarya</taxon>
        <taxon>Ascomycota</taxon>
        <taxon>Pezizomycotina</taxon>
        <taxon>Lecanoromycetes</taxon>
        <taxon>OSLEUM clade</taxon>
        <taxon>Lecanoromycetidae</taxon>
        <taxon>Lecanorales</taxon>
        <taxon>Lecanorineae</taxon>
        <taxon>Stereocaulaceae</taxon>
        <taxon>Stereocaulon</taxon>
    </lineage>
</organism>
<dbReference type="Proteomes" id="UP001590950">
    <property type="component" value="Unassembled WGS sequence"/>
</dbReference>
<accession>A0ABR3ZYA0</accession>
<protein>
    <submittedName>
        <fullName evidence="2">Uncharacterized protein</fullName>
    </submittedName>
</protein>
<feature type="region of interest" description="Disordered" evidence="1">
    <location>
        <begin position="163"/>
        <end position="183"/>
    </location>
</feature>